<evidence type="ECO:0000259" key="8">
    <source>
        <dbReference type="Pfam" id="PF24894"/>
    </source>
</evidence>
<keyword evidence="3" id="KW-0547">Nucleotide-binding</keyword>
<proteinExistence type="inferred from homology"/>
<dbReference type="CDD" id="cd04651">
    <property type="entry name" value="LbH_G1P_AT_C"/>
    <property type="match status" value="1"/>
</dbReference>
<accession>A0A9D1A558</accession>
<evidence type="ECO:0000313" key="10">
    <source>
        <dbReference type="Proteomes" id="UP000824250"/>
    </source>
</evidence>
<evidence type="ECO:0000259" key="7">
    <source>
        <dbReference type="Pfam" id="PF00483"/>
    </source>
</evidence>
<dbReference type="GO" id="GO:0008878">
    <property type="term" value="F:glucose-1-phosphate adenylyltransferase activity"/>
    <property type="evidence" value="ECO:0007669"/>
    <property type="project" value="UniProtKB-EC"/>
</dbReference>
<keyword evidence="5" id="KW-0320">Glycogen biosynthesis</keyword>
<dbReference type="InterPro" id="IPR011831">
    <property type="entry name" value="ADP-Glc_PPase"/>
</dbReference>
<dbReference type="Pfam" id="PF00483">
    <property type="entry name" value="NTP_transferase"/>
    <property type="match status" value="1"/>
</dbReference>
<dbReference type="PROSITE" id="PS00809">
    <property type="entry name" value="ADP_GLC_PYROPHOSPH_2"/>
    <property type="match status" value="1"/>
</dbReference>
<evidence type="ECO:0000256" key="2">
    <source>
        <dbReference type="ARBA" id="ARBA00022600"/>
    </source>
</evidence>
<dbReference type="EMBL" id="DVGC01000038">
    <property type="protein sequence ID" value="HIR05690.1"/>
    <property type="molecule type" value="Genomic_DNA"/>
</dbReference>
<keyword evidence="6" id="KW-0119">Carbohydrate metabolism</keyword>
<dbReference type="InterPro" id="IPR056818">
    <property type="entry name" value="GlmU/GlgC-like_hexapep"/>
</dbReference>
<reference evidence="9" key="1">
    <citation type="submission" date="2020-10" db="EMBL/GenBank/DDBJ databases">
        <authorList>
            <person name="Gilroy R."/>
        </authorList>
    </citation>
    <scope>NUCLEOTIDE SEQUENCE</scope>
    <source>
        <strain evidence="9">CHK180-2868</strain>
    </source>
</reference>
<dbReference type="InterPro" id="IPR011832">
    <property type="entry name" value="GlgDAde_trans"/>
</dbReference>
<dbReference type="Pfam" id="PF24894">
    <property type="entry name" value="Hexapep_GlmU"/>
    <property type="match status" value="1"/>
</dbReference>
<dbReference type="InterPro" id="IPR005836">
    <property type="entry name" value="ADP_Glu_pyroP_CS"/>
</dbReference>
<dbReference type="CDD" id="cd02508">
    <property type="entry name" value="ADP_Glucose_PP"/>
    <property type="match status" value="1"/>
</dbReference>
<keyword evidence="4" id="KW-0067">ATP-binding</keyword>
<reference evidence="9" key="2">
    <citation type="journal article" date="2021" name="PeerJ">
        <title>Extensive microbial diversity within the chicken gut microbiome revealed by metagenomics and culture.</title>
        <authorList>
            <person name="Gilroy R."/>
            <person name="Ravi A."/>
            <person name="Getino M."/>
            <person name="Pursley I."/>
            <person name="Horton D.L."/>
            <person name="Alikhan N.F."/>
            <person name="Baker D."/>
            <person name="Gharbi K."/>
            <person name="Hall N."/>
            <person name="Watson M."/>
            <person name="Adriaenssens E.M."/>
            <person name="Foster-Nyarko E."/>
            <person name="Jarju S."/>
            <person name="Secka A."/>
            <person name="Antonio M."/>
            <person name="Oren A."/>
            <person name="Chaudhuri R.R."/>
            <person name="La Ragione R."/>
            <person name="Hildebrand F."/>
            <person name="Pallen M.J."/>
        </authorList>
    </citation>
    <scope>NUCLEOTIDE SEQUENCE</scope>
    <source>
        <strain evidence="9">CHK180-2868</strain>
    </source>
</reference>
<keyword evidence="9" id="KW-0548">Nucleotidyltransferase</keyword>
<gene>
    <name evidence="9" type="primary">glgD</name>
    <name evidence="9" type="ORF">IAB28_06960</name>
</gene>
<evidence type="ECO:0000313" key="9">
    <source>
        <dbReference type="EMBL" id="HIR05690.1"/>
    </source>
</evidence>
<dbReference type="AlphaFoldDB" id="A0A9D1A558"/>
<name>A0A9D1A558_9FIRM</name>
<dbReference type="GO" id="GO:0005978">
    <property type="term" value="P:glycogen biosynthetic process"/>
    <property type="evidence" value="ECO:0007669"/>
    <property type="project" value="UniProtKB-KW"/>
</dbReference>
<dbReference type="Proteomes" id="UP000824250">
    <property type="component" value="Unassembled WGS sequence"/>
</dbReference>
<evidence type="ECO:0000256" key="3">
    <source>
        <dbReference type="ARBA" id="ARBA00022741"/>
    </source>
</evidence>
<evidence type="ECO:0000256" key="4">
    <source>
        <dbReference type="ARBA" id="ARBA00022840"/>
    </source>
</evidence>
<dbReference type="SUPFAM" id="SSF53448">
    <property type="entry name" value="Nucleotide-diphospho-sugar transferases"/>
    <property type="match status" value="1"/>
</dbReference>
<comment type="caution">
    <text evidence="9">The sequence shown here is derived from an EMBL/GenBank/DDBJ whole genome shotgun (WGS) entry which is preliminary data.</text>
</comment>
<dbReference type="InterPro" id="IPR029044">
    <property type="entry name" value="Nucleotide-diphossugar_trans"/>
</dbReference>
<evidence type="ECO:0000256" key="6">
    <source>
        <dbReference type="ARBA" id="ARBA00023277"/>
    </source>
</evidence>
<evidence type="ECO:0000256" key="5">
    <source>
        <dbReference type="ARBA" id="ARBA00023056"/>
    </source>
</evidence>
<dbReference type="EC" id="2.7.7.27" evidence="9"/>
<dbReference type="PANTHER" id="PTHR43523:SF6">
    <property type="entry name" value="GLYCOGEN BIOSYNTHESIS PROTEIN GLGD"/>
    <property type="match status" value="1"/>
</dbReference>
<dbReference type="PANTHER" id="PTHR43523">
    <property type="entry name" value="GLUCOSE-1-PHOSPHATE ADENYLYLTRANSFERASE-RELATED"/>
    <property type="match status" value="1"/>
</dbReference>
<dbReference type="SUPFAM" id="SSF51161">
    <property type="entry name" value="Trimeric LpxA-like enzymes"/>
    <property type="match status" value="1"/>
</dbReference>
<protein>
    <submittedName>
        <fullName evidence="9">Glucose-1-phosphate adenylyltransferase subunit GlgD</fullName>
        <ecNumber evidence="9">2.7.7.27</ecNumber>
    </submittedName>
</protein>
<dbReference type="Gene3D" id="3.90.550.10">
    <property type="entry name" value="Spore Coat Polysaccharide Biosynthesis Protein SpsA, Chain A"/>
    <property type="match status" value="1"/>
</dbReference>
<dbReference type="InterPro" id="IPR005835">
    <property type="entry name" value="NTP_transferase_dom"/>
</dbReference>
<comment type="similarity">
    <text evidence="1">Belongs to the bacterial/plant glucose-1-phosphate adenylyltransferase family.</text>
</comment>
<evidence type="ECO:0000256" key="1">
    <source>
        <dbReference type="ARBA" id="ARBA00010443"/>
    </source>
</evidence>
<organism evidence="9 10">
    <name type="scientific">Candidatus Copromonas faecavium</name>
    <name type="common">nom. illeg.</name>
    <dbReference type="NCBI Taxonomy" id="2840740"/>
    <lineage>
        <taxon>Bacteria</taxon>
        <taxon>Bacillati</taxon>
        <taxon>Bacillota</taxon>
        <taxon>Clostridia</taxon>
        <taxon>Lachnospirales</taxon>
        <taxon>Lachnospiraceae</taxon>
        <taxon>Candidatus Copromonas (nom. illeg.)</taxon>
    </lineage>
</organism>
<feature type="domain" description="Nucleotidyl transferase" evidence="7">
    <location>
        <begin position="5"/>
        <end position="255"/>
    </location>
</feature>
<keyword evidence="2" id="KW-0321">Glycogen metabolism</keyword>
<sequence>MRAIGIVLAGGNSKRMRELSKKRAIAAMPIAGSFRSVDFALSNMSNSHIQSVAVLTQYNSRSLNEHLSSSKWWDFGRKQGGMYVFTPTITAEHSDWYRGTADALYQNLDFLKKSHEPYVVIASGDGIYKLDYNKVLEYHIEKKADITIVCKDFEQDVDVTRFGMVTTNADGRVIDFEEKPMVANSHTISCGIYVIRRRQLIELIERCANDDRYDFVQDILVRYKNLKRIYAYRLDTYWSNIASVDAYYQTNMDFLKPDVRNYFFKEYPDVYSKVDDLPPAKYNPGASVKNSLVSSGCILNGVVENSVLFKKVYIGNNCVIKNSIILNDVYIGDNTVIENCIVESRDTIRANTTYIGQPDDIKIVIEKNERYTL</sequence>
<feature type="domain" description="Glucose-1-phosphate adenylyltransferase/Bifunctional protein GlmU-like C-terminal hexapeptide" evidence="8">
    <location>
        <begin position="286"/>
        <end position="356"/>
    </location>
</feature>
<dbReference type="Gene3D" id="2.160.10.10">
    <property type="entry name" value="Hexapeptide repeat proteins"/>
    <property type="match status" value="1"/>
</dbReference>
<dbReference type="GO" id="GO:0005524">
    <property type="term" value="F:ATP binding"/>
    <property type="evidence" value="ECO:0007669"/>
    <property type="project" value="UniProtKB-KW"/>
</dbReference>
<dbReference type="NCBIfam" id="TIGR02092">
    <property type="entry name" value="glgD"/>
    <property type="match status" value="1"/>
</dbReference>
<dbReference type="InterPro" id="IPR011004">
    <property type="entry name" value="Trimer_LpxA-like_sf"/>
</dbReference>
<keyword evidence="9" id="KW-0808">Transferase</keyword>